<accession>A0A7S2E5M9</accession>
<dbReference type="Gene3D" id="3.90.550.50">
    <property type="match status" value="1"/>
</dbReference>
<evidence type="ECO:0000313" key="11">
    <source>
        <dbReference type="EMBL" id="CAD9316746.1"/>
    </source>
</evidence>
<organism evidence="11">
    <name type="scientific">Ditylum brightwellii</name>
    <dbReference type="NCBI Taxonomy" id="49249"/>
    <lineage>
        <taxon>Eukaryota</taxon>
        <taxon>Sar</taxon>
        <taxon>Stramenopiles</taxon>
        <taxon>Ochrophyta</taxon>
        <taxon>Bacillariophyta</taxon>
        <taxon>Mediophyceae</taxon>
        <taxon>Lithodesmiophycidae</taxon>
        <taxon>Lithodesmiales</taxon>
        <taxon>Lithodesmiaceae</taxon>
        <taxon>Ditylum</taxon>
    </lineage>
</organism>
<name>A0A7S2E5M9_9STRA</name>
<evidence type="ECO:0000256" key="7">
    <source>
        <dbReference type="ARBA" id="ARBA00022989"/>
    </source>
</evidence>
<keyword evidence="3 10" id="KW-0328">Glycosyltransferase</keyword>
<dbReference type="InterPro" id="IPR002659">
    <property type="entry name" value="Glyco_trans_31"/>
</dbReference>
<dbReference type="PANTHER" id="PTHR11214:SF3">
    <property type="entry name" value="BETA-1,3-GALACTOSYLTRANSFERASE 6"/>
    <property type="match status" value="1"/>
</dbReference>
<feature type="transmembrane region" description="Helical" evidence="10">
    <location>
        <begin position="9"/>
        <end position="31"/>
    </location>
</feature>
<evidence type="ECO:0000256" key="6">
    <source>
        <dbReference type="ARBA" id="ARBA00022968"/>
    </source>
</evidence>
<keyword evidence="6 10" id="KW-0735">Signal-anchor</keyword>
<keyword evidence="8 10" id="KW-0333">Golgi apparatus</keyword>
<evidence type="ECO:0000256" key="10">
    <source>
        <dbReference type="RuleBase" id="RU363063"/>
    </source>
</evidence>
<dbReference type="GO" id="GO:0047220">
    <property type="term" value="F:galactosylxylosylprotein 3-beta-galactosyltransferase activity"/>
    <property type="evidence" value="ECO:0007669"/>
    <property type="project" value="TreeGrafter"/>
</dbReference>
<keyword evidence="9 10" id="KW-0472">Membrane</keyword>
<protein>
    <recommendedName>
        <fullName evidence="10">Hexosyltransferase</fullName>
        <ecNumber evidence="10">2.4.1.-</ecNumber>
    </recommendedName>
</protein>
<evidence type="ECO:0000256" key="8">
    <source>
        <dbReference type="ARBA" id="ARBA00023034"/>
    </source>
</evidence>
<dbReference type="GO" id="GO:0006493">
    <property type="term" value="P:protein O-linked glycosylation"/>
    <property type="evidence" value="ECO:0007669"/>
    <property type="project" value="TreeGrafter"/>
</dbReference>
<dbReference type="EMBL" id="HBGN01004782">
    <property type="protein sequence ID" value="CAD9316746.1"/>
    <property type="molecule type" value="Transcribed_RNA"/>
</dbReference>
<evidence type="ECO:0000256" key="4">
    <source>
        <dbReference type="ARBA" id="ARBA00022679"/>
    </source>
</evidence>
<dbReference type="GO" id="GO:0006024">
    <property type="term" value="P:glycosaminoglycan biosynthetic process"/>
    <property type="evidence" value="ECO:0007669"/>
    <property type="project" value="TreeGrafter"/>
</dbReference>
<evidence type="ECO:0000256" key="2">
    <source>
        <dbReference type="ARBA" id="ARBA00008661"/>
    </source>
</evidence>
<evidence type="ECO:0000256" key="5">
    <source>
        <dbReference type="ARBA" id="ARBA00022692"/>
    </source>
</evidence>
<keyword evidence="5 10" id="KW-0812">Transmembrane</keyword>
<keyword evidence="7 10" id="KW-1133">Transmembrane helix</keyword>
<proteinExistence type="inferred from homology"/>
<dbReference type="PANTHER" id="PTHR11214">
    <property type="entry name" value="BETA-1,3-N-ACETYLGLUCOSAMINYLTRANSFERASE"/>
    <property type="match status" value="1"/>
</dbReference>
<sequence>MAAQGINKLLWRILAIVVFASFINICLIYPMTNSYGGNGNEENIPSPTRPPSTSTLVLSTTSKPASKDIVKVAKYVPAAFGMIPAPAGETATFRFGNIPVKPEDVPPKPGPGCPLQRRLHPNKPHIRVAIVITSGTFRKARRDAARATWLPTLAGESVVYKFFTDDPAFLSADERKQWEQEDAEHGDVAYAATKPGLRHTEIFLSASAWFLQRYDFDWILKLDDDMFVCVPYLMNELGRLCDPYLYWGRYHCDCQHCKTSRMDAFFTIFGRDMVDFMWERHADLLCSPFLDQVVPKWFWELVGTNKTTMFDDHRLVRLRHDWLPIVSAAFCKQHIVAHQCYEHDMMKVWDAVKTDMGQRPSFESKPVNFTCLSSLEMDPSQYIPGPWGATPVLCFNHMAWPLAYDTGKENIHYKGEQEILRSWALAHALSAGAAEKAARPSQ</sequence>
<evidence type="ECO:0000256" key="1">
    <source>
        <dbReference type="ARBA" id="ARBA00004323"/>
    </source>
</evidence>
<evidence type="ECO:0000256" key="9">
    <source>
        <dbReference type="ARBA" id="ARBA00023136"/>
    </source>
</evidence>
<keyword evidence="4" id="KW-0808">Transferase</keyword>
<dbReference type="GO" id="GO:0000139">
    <property type="term" value="C:Golgi membrane"/>
    <property type="evidence" value="ECO:0007669"/>
    <property type="project" value="UniProtKB-SubCell"/>
</dbReference>
<dbReference type="EC" id="2.4.1.-" evidence="10"/>
<gene>
    <name evidence="11" type="ORF">DBRI1063_LOCUS3153</name>
</gene>
<comment type="similarity">
    <text evidence="2 10">Belongs to the glycosyltransferase 31 family.</text>
</comment>
<comment type="subcellular location">
    <subcellularLocation>
        <location evidence="1 10">Golgi apparatus membrane</location>
        <topology evidence="1 10">Single-pass type II membrane protein</topology>
    </subcellularLocation>
</comment>
<evidence type="ECO:0000256" key="3">
    <source>
        <dbReference type="ARBA" id="ARBA00022676"/>
    </source>
</evidence>
<reference evidence="11" key="1">
    <citation type="submission" date="2021-01" db="EMBL/GenBank/DDBJ databases">
        <authorList>
            <person name="Corre E."/>
            <person name="Pelletier E."/>
            <person name="Niang G."/>
            <person name="Scheremetjew M."/>
            <person name="Finn R."/>
            <person name="Kale V."/>
            <person name="Holt S."/>
            <person name="Cochrane G."/>
            <person name="Meng A."/>
            <person name="Brown T."/>
            <person name="Cohen L."/>
        </authorList>
    </citation>
    <scope>NUCLEOTIDE SEQUENCE</scope>
    <source>
        <strain evidence="11">Pop2</strain>
    </source>
</reference>
<dbReference type="AlphaFoldDB" id="A0A7S2E5M9"/>